<evidence type="ECO:0000256" key="4">
    <source>
        <dbReference type="ARBA" id="ARBA00022771"/>
    </source>
</evidence>
<dbReference type="GO" id="GO:0061630">
    <property type="term" value="F:ubiquitin protein ligase activity"/>
    <property type="evidence" value="ECO:0007669"/>
    <property type="project" value="UniProtKB-EC"/>
</dbReference>
<name>A0A5J9W6N8_9POAL</name>
<sequence>MGILYKSTLIFVVLVLQHTKEACRWTKLHRLRFAVPSDGDIGSSLAWAGASLGPLIYPALFGRQLHELWSTLAAPATSGSGIPPRVIRLQVIVDVGILRREDHTPERMEHMRGALEAEMQEAWPEYYHVGMELPLPEPVQDDDEQRPAKRRKIAAEEEEECSVCLDPMESGGLAAWPGCRDVFHGACVEKTLARSDMCPLCRNTLCRSGRQTYQFAWSRRFIKSY</sequence>
<feature type="non-terminal residue" evidence="10">
    <location>
        <position position="1"/>
    </location>
</feature>
<dbReference type="EMBL" id="RWGY01000005">
    <property type="protein sequence ID" value="TVU43030.1"/>
    <property type="molecule type" value="Genomic_DNA"/>
</dbReference>
<evidence type="ECO:0000256" key="5">
    <source>
        <dbReference type="ARBA" id="ARBA00022833"/>
    </source>
</evidence>
<keyword evidence="4 7" id="KW-0863">Zinc-finger</keyword>
<evidence type="ECO:0000313" key="10">
    <source>
        <dbReference type="EMBL" id="TVU43030.1"/>
    </source>
</evidence>
<dbReference type="AlphaFoldDB" id="A0A5J9W6N8"/>
<evidence type="ECO:0000259" key="9">
    <source>
        <dbReference type="PROSITE" id="PS50089"/>
    </source>
</evidence>
<dbReference type="InterPro" id="IPR013083">
    <property type="entry name" value="Znf_RING/FYVE/PHD"/>
</dbReference>
<dbReference type="PROSITE" id="PS50089">
    <property type="entry name" value="ZF_RING_2"/>
    <property type="match status" value="1"/>
</dbReference>
<dbReference type="SUPFAM" id="SSF57850">
    <property type="entry name" value="RING/U-box"/>
    <property type="match status" value="1"/>
</dbReference>
<accession>A0A5J9W6N8</accession>
<dbReference type="PANTHER" id="PTHR14155">
    <property type="entry name" value="RING FINGER DOMAIN-CONTAINING"/>
    <property type="match status" value="1"/>
</dbReference>
<evidence type="ECO:0000256" key="7">
    <source>
        <dbReference type="PROSITE-ProRule" id="PRU00175"/>
    </source>
</evidence>
<evidence type="ECO:0000256" key="2">
    <source>
        <dbReference type="ARBA" id="ARBA00012483"/>
    </source>
</evidence>
<dbReference type="Proteomes" id="UP000324897">
    <property type="component" value="Unassembled WGS sequence"/>
</dbReference>
<dbReference type="PANTHER" id="PTHR14155:SF627">
    <property type="entry name" value="OS06G0192800 PROTEIN"/>
    <property type="match status" value="1"/>
</dbReference>
<dbReference type="Gramene" id="TVU43030">
    <property type="protein sequence ID" value="TVU43030"/>
    <property type="gene ID" value="EJB05_09461"/>
</dbReference>
<dbReference type="GO" id="GO:0008270">
    <property type="term" value="F:zinc ion binding"/>
    <property type="evidence" value="ECO:0007669"/>
    <property type="project" value="UniProtKB-KW"/>
</dbReference>
<feature type="domain" description="RING-type" evidence="9">
    <location>
        <begin position="161"/>
        <end position="202"/>
    </location>
</feature>
<comment type="catalytic activity">
    <reaction evidence="1">
        <text>S-ubiquitinyl-[E2 ubiquitin-conjugating enzyme]-L-cysteine + [acceptor protein]-L-lysine = [E2 ubiquitin-conjugating enzyme]-L-cysteine + N(6)-ubiquitinyl-[acceptor protein]-L-lysine.</text>
        <dbReference type="EC" id="2.3.2.27"/>
    </reaction>
</comment>
<gene>
    <name evidence="10" type="ORF">EJB05_09461</name>
</gene>
<evidence type="ECO:0000256" key="8">
    <source>
        <dbReference type="SAM" id="SignalP"/>
    </source>
</evidence>
<keyword evidence="11" id="KW-1185">Reference proteome</keyword>
<proteinExistence type="inferred from homology"/>
<evidence type="ECO:0000256" key="3">
    <source>
        <dbReference type="ARBA" id="ARBA00022723"/>
    </source>
</evidence>
<dbReference type="OrthoDB" id="620960at2759"/>
<keyword evidence="8" id="KW-0732">Signal</keyword>
<dbReference type="Pfam" id="PF13639">
    <property type="entry name" value="zf-RING_2"/>
    <property type="match status" value="1"/>
</dbReference>
<evidence type="ECO:0000256" key="1">
    <source>
        <dbReference type="ARBA" id="ARBA00000900"/>
    </source>
</evidence>
<dbReference type="EC" id="2.3.2.27" evidence="2"/>
<dbReference type="InterPro" id="IPR001841">
    <property type="entry name" value="Znf_RING"/>
</dbReference>
<evidence type="ECO:0000256" key="6">
    <source>
        <dbReference type="ARBA" id="ARBA00024209"/>
    </source>
</evidence>
<feature type="signal peptide" evidence="8">
    <location>
        <begin position="1"/>
        <end position="22"/>
    </location>
</feature>
<evidence type="ECO:0000313" key="11">
    <source>
        <dbReference type="Proteomes" id="UP000324897"/>
    </source>
</evidence>
<organism evidence="10 11">
    <name type="scientific">Eragrostis curvula</name>
    <name type="common">weeping love grass</name>
    <dbReference type="NCBI Taxonomy" id="38414"/>
    <lineage>
        <taxon>Eukaryota</taxon>
        <taxon>Viridiplantae</taxon>
        <taxon>Streptophyta</taxon>
        <taxon>Embryophyta</taxon>
        <taxon>Tracheophyta</taxon>
        <taxon>Spermatophyta</taxon>
        <taxon>Magnoliopsida</taxon>
        <taxon>Liliopsida</taxon>
        <taxon>Poales</taxon>
        <taxon>Poaceae</taxon>
        <taxon>PACMAD clade</taxon>
        <taxon>Chloridoideae</taxon>
        <taxon>Eragrostideae</taxon>
        <taxon>Eragrostidinae</taxon>
        <taxon>Eragrostis</taxon>
    </lineage>
</organism>
<comment type="similarity">
    <text evidence="6">Belongs to the RING-type zinc finger family. ATL subfamily.</text>
</comment>
<protein>
    <recommendedName>
        <fullName evidence="2">RING-type E3 ubiquitin transferase</fullName>
        <ecNumber evidence="2">2.3.2.27</ecNumber>
    </recommendedName>
</protein>
<dbReference type="InterPro" id="IPR053238">
    <property type="entry name" value="RING-H2_zinc_finger"/>
</dbReference>
<comment type="caution">
    <text evidence="10">The sequence shown here is derived from an EMBL/GenBank/DDBJ whole genome shotgun (WGS) entry which is preliminary data.</text>
</comment>
<reference evidence="10 11" key="1">
    <citation type="journal article" date="2019" name="Sci. Rep.">
        <title>A high-quality genome of Eragrostis curvula grass provides insights into Poaceae evolution and supports new strategies to enhance forage quality.</title>
        <authorList>
            <person name="Carballo J."/>
            <person name="Santos B.A.C.M."/>
            <person name="Zappacosta D."/>
            <person name="Garbus I."/>
            <person name="Selva J.P."/>
            <person name="Gallo C.A."/>
            <person name="Diaz A."/>
            <person name="Albertini E."/>
            <person name="Caccamo M."/>
            <person name="Echenique V."/>
        </authorList>
    </citation>
    <scope>NUCLEOTIDE SEQUENCE [LARGE SCALE GENOMIC DNA]</scope>
    <source>
        <strain evidence="11">cv. Victoria</strain>
        <tissue evidence="10">Leaf</tissue>
    </source>
</reference>
<dbReference type="Gene3D" id="3.30.40.10">
    <property type="entry name" value="Zinc/RING finger domain, C3HC4 (zinc finger)"/>
    <property type="match status" value="1"/>
</dbReference>
<keyword evidence="3" id="KW-0479">Metal-binding</keyword>
<keyword evidence="5" id="KW-0862">Zinc</keyword>
<feature type="chain" id="PRO_5023890565" description="RING-type E3 ubiquitin transferase" evidence="8">
    <location>
        <begin position="23"/>
        <end position="225"/>
    </location>
</feature>